<feature type="compositionally biased region" description="Basic and acidic residues" evidence="1">
    <location>
        <begin position="124"/>
        <end position="136"/>
    </location>
</feature>
<dbReference type="EMBL" id="MU630380">
    <property type="protein sequence ID" value="KAJ1254051.1"/>
    <property type="molecule type" value="Genomic_DNA"/>
</dbReference>
<feature type="region of interest" description="Disordered" evidence="1">
    <location>
        <begin position="1"/>
        <end position="69"/>
    </location>
</feature>
<evidence type="ECO:0000313" key="3">
    <source>
        <dbReference type="Proteomes" id="UP001164776"/>
    </source>
</evidence>
<organism evidence="2 3">
    <name type="scientific">Paspalum vaginatum</name>
    <name type="common">seashore paspalum</name>
    <dbReference type="NCBI Taxonomy" id="158149"/>
    <lineage>
        <taxon>Eukaryota</taxon>
        <taxon>Viridiplantae</taxon>
        <taxon>Streptophyta</taxon>
        <taxon>Embryophyta</taxon>
        <taxon>Tracheophyta</taxon>
        <taxon>Spermatophyta</taxon>
        <taxon>Magnoliopsida</taxon>
        <taxon>Liliopsida</taxon>
        <taxon>Poales</taxon>
        <taxon>Poaceae</taxon>
        <taxon>PACMAD clade</taxon>
        <taxon>Panicoideae</taxon>
        <taxon>Andropogonodae</taxon>
        <taxon>Paspaleae</taxon>
        <taxon>Paspalinae</taxon>
        <taxon>Paspalum</taxon>
    </lineage>
</organism>
<name>A0A9W8CDT1_9POAL</name>
<feature type="region of interest" description="Disordered" evidence="1">
    <location>
        <begin position="113"/>
        <end position="136"/>
    </location>
</feature>
<keyword evidence="3" id="KW-1185">Reference proteome</keyword>
<dbReference type="Proteomes" id="UP001164776">
    <property type="component" value="Unassembled WGS sequence"/>
</dbReference>
<dbReference type="AlphaFoldDB" id="A0A9W8CDT1"/>
<gene>
    <name evidence="2" type="ORF">BS78_K128400</name>
</gene>
<proteinExistence type="predicted"/>
<accession>A0A9W8CDT1</accession>
<comment type="caution">
    <text evidence="2">The sequence shown here is derived from an EMBL/GenBank/DDBJ whole genome shotgun (WGS) entry which is preliminary data.</text>
</comment>
<sequence length="248" mass="26738">MSVFLLPSSSSSRREGKLRRRAVNPGRGARELAAECREREEDGELYPLPQTAGEIAGRSATSAPGRRGPAVQYAGVEGFGRRGLGGKVESRAAKLGAVTVELGSGRKWLGASSRFSGNGGRARMKGEKNQRTRARGGELENRLGLALAPWRAVRAVHARQWRVAAAGKAGAWPRPLGAQRRVGARGGERRGRRVGEPGLWTTVADRWGQSQEQGVRRMDLVHRARERGKIIRALARAGLTGGSACHRD</sequence>
<evidence type="ECO:0000313" key="2">
    <source>
        <dbReference type="EMBL" id="KAJ1254051.1"/>
    </source>
</evidence>
<protein>
    <submittedName>
        <fullName evidence="2">Uncharacterized protein</fullName>
    </submittedName>
</protein>
<evidence type="ECO:0000256" key="1">
    <source>
        <dbReference type="SAM" id="MobiDB-lite"/>
    </source>
</evidence>
<feature type="compositionally biased region" description="Basic and acidic residues" evidence="1">
    <location>
        <begin position="28"/>
        <end position="40"/>
    </location>
</feature>
<reference evidence="2 3" key="1">
    <citation type="submission" date="2022-10" db="EMBL/GenBank/DDBJ databases">
        <title>WGS assembly of Paspalum vaginatum 540-79.</title>
        <authorList>
            <person name="Sun G."/>
            <person name="Wase N."/>
            <person name="Shu S."/>
            <person name="Jenkins J."/>
            <person name="Zhou B."/>
            <person name="Torres-Rodriguez J."/>
            <person name="Chen C."/>
            <person name="Sandor L."/>
            <person name="Plott C."/>
            <person name="Yoshinga Y."/>
            <person name="Daum C."/>
            <person name="Qi P."/>
            <person name="Barry K."/>
            <person name="Lipzen A."/>
            <person name="Berry L."/>
            <person name="Pedersen C."/>
            <person name="Gottilla T."/>
            <person name="Foltz A."/>
            <person name="Yu H."/>
            <person name="O'Malley R."/>
            <person name="Zhang C."/>
            <person name="Devos K."/>
            <person name="Sigmon B."/>
            <person name="Yu B."/>
            <person name="Obata T."/>
            <person name="Schmutz J."/>
            <person name="Schnable J."/>
        </authorList>
    </citation>
    <scope>NUCLEOTIDE SEQUENCE [LARGE SCALE GENOMIC DNA]</scope>
    <source>
        <strain evidence="3">cv. 540-79</strain>
    </source>
</reference>